<dbReference type="SMART" id="SM00500">
    <property type="entry name" value="SFM"/>
    <property type="match status" value="1"/>
</dbReference>
<evidence type="ECO:0000256" key="2">
    <source>
        <dbReference type="ARBA" id="ARBA00008137"/>
    </source>
</evidence>
<dbReference type="OMA" id="SFAQVRW"/>
<dbReference type="InterPro" id="IPR004098">
    <property type="entry name" value="Prp18"/>
</dbReference>
<dbReference type="GO" id="GO:0016607">
    <property type="term" value="C:nuclear speck"/>
    <property type="evidence" value="ECO:0007669"/>
    <property type="project" value="UniProtKB-SubCell"/>
</dbReference>
<dbReference type="SUPFAM" id="SSF158230">
    <property type="entry name" value="PRP4-like"/>
    <property type="match status" value="1"/>
</dbReference>
<dbReference type="KEGG" id="hazt:108676573"/>
<dbReference type="FunFam" id="4.10.280.110:FF:000001">
    <property type="entry name" value="pre-mRNA-splicing factor 18 isoform X2"/>
    <property type="match status" value="1"/>
</dbReference>
<dbReference type="GO" id="GO:0071021">
    <property type="term" value="C:U2-type post-spliceosomal complex"/>
    <property type="evidence" value="ECO:0007669"/>
    <property type="project" value="TreeGrafter"/>
</dbReference>
<dbReference type="GO" id="GO:0005682">
    <property type="term" value="C:U5 snRNP"/>
    <property type="evidence" value="ECO:0007669"/>
    <property type="project" value="TreeGrafter"/>
</dbReference>
<evidence type="ECO:0000256" key="5">
    <source>
        <dbReference type="ARBA" id="ARBA00022728"/>
    </source>
</evidence>
<evidence type="ECO:0000256" key="1">
    <source>
        <dbReference type="ARBA" id="ARBA00004324"/>
    </source>
</evidence>
<dbReference type="CTD" id="42285"/>
<dbReference type="InterPro" id="IPR036285">
    <property type="entry name" value="PRP4-like_sf"/>
</dbReference>
<dbReference type="AlphaFoldDB" id="A0A6A0GPN8"/>
<accession>A0A6A0GPN8</accession>
<gene>
    <name evidence="13 14 15" type="primary">LOC108676573</name>
    <name evidence="11" type="ORF">HAZT_HAZT004102</name>
</gene>
<dbReference type="RefSeq" id="XP_018020159.1">
    <property type="nucleotide sequence ID" value="XM_018164670.2"/>
</dbReference>
<reference evidence="13 14" key="4">
    <citation type="submission" date="2025-04" db="UniProtKB">
        <authorList>
            <consortium name="RefSeq"/>
        </authorList>
    </citation>
    <scope>IDENTIFICATION</scope>
    <source>
        <tissue evidence="13 14">Whole organism</tissue>
    </source>
</reference>
<evidence type="ECO:0000256" key="3">
    <source>
        <dbReference type="ARBA" id="ARBA00018242"/>
    </source>
</evidence>
<dbReference type="GO" id="GO:0046540">
    <property type="term" value="C:U4/U6 x U5 tri-snRNP complex"/>
    <property type="evidence" value="ECO:0007669"/>
    <property type="project" value="TreeGrafter"/>
</dbReference>
<protein>
    <recommendedName>
        <fullName evidence="3">Pre-mRNA-splicing factor 18</fullName>
    </recommendedName>
    <alternativeName>
        <fullName evidence="8">PRP18 homolog</fullName>
    </alternativeName>
</protein>
<evidence type="ECO:0000313" key="11">
    <source>
        <dbReference type="EMBL" id="KAA0183898.1"/>
    </source>
</evidence>
<reference evidence="11" key="2">
    <citation type="journal article" date="2018" name="Environ. Sci. Technol.">
        <title>The Toxicogenome of Hyalella azteca: A Model for Sediment Ecotoxicology and Evolutionary Toxicology.</title>
        <authorList>
            <person name="Poynton H.C."/>
            <person name="Hasenbein S."/>
            <person name="Benoit J.B."/>
            <person name="Sepulveda M.S."/>
            <person name="Poelchau M.F."/>
            <person name="Hughes D.S.T."/>
            <person name="Murali S.C."/>
            <person name="Chen S."/>
            <person name="Glastad K.M."/>
            <person name="Goodisman M.A.D."/>
            <person name="Werren J.H."/>
            <person name="Vineis J.H."/>
            <person name="Bowen J.L."/>
            <person name="Friedrich M."/>
            <person name="Jones J."/>
            <person name="Robertson H.M."/>
            <person name="Feyereisen R."/>
            <person name="Mechler-Hickson A."/>
            <person name="Mathers N."/>
            <person name="Lee C.E."/>
            <person name="Colbourne J.K."/>
            <person name="Biales A."/>
            <person name="Johnston J.S."/>
            <person name="Wellborn G.A."/>
            <person name="Rosendale A.J."/>
            <person name="Cridge A.G."/>
            <person name="Munoz-Torres M.C."/>
            <person name="Bain P.A."/>
            <person name="Manny A.R."/>
            <person name="Major K.M."/>
            <person name="Lambert F.N."/>
            <person name="Vulpe C.D."/>
            <person name="Tuck P."/>
            <person name="Blalock B.J."/>
            <person name="Lin Y.Y."/>
            <person name="Smith M.E."/>
            <person name="Ochoa-Acuna H."/>
            <person name="Chen M.M."/>
            <person name="Childers C.P."/>
            <person name="Qu J."/>
            <person name="Dugan S."/>
            <person name="Lee S.L."/>
            <person name="Chao H."/>
            <person name="Dinh H."/>
            <person name="Han Y."/>
            <person name="Doddapaneni H."/>
            <person name="Worley K.C."/>
            <person name="Muzny D.M."/>
            <person name="Gibbs R.A."/>
            <person name="Richards S."/>
        </authorList>
    </citation>
    <scope>NUCLEOTIDE SEQUENCE</scope>
    <source>
        <strain evidence="11">HAZT.00-mixed</strain>
        <tissue evidence="11">Whole organism</tissue>
    </source>
</reference>
<comment type="similarity">
    <text evidence="2">Belongs to the PRP18 family.</text>
</comment>
<evidence type="ECO:0000313" key="14">
    <source>
        <dbReference type="RefSeq" id="XP_018020160.1"/>
    </source>
</evidence>
<dbReference type="InterPro" id="IPR039979">
    <property type="entry name" value="PRPF18"/>
</dbReference>
<dbReference type="FunFam" id="1.20.940.10:FF:000002">
    <property type="entry name" value="Pre-mRNA processing factor 18"/>
    <property type="match status" value="1"/>
</dbReference>
<dbReference type="PANTHER" id="PTHR13007:SF19">
    <property type="entry name" value="PRE-MRNA-SPLICING FACTOR 18"/>
    <property type="match status" value="1"/>
</dbReference>
<keyword evidence="7" id="KW-0539">Nucleus</keyword>
<feature type="compositionally biased region" description="Polar residues" evidence="9">
    <location>
        <begin position="49"/>
        <end position="68"/>
    </location>
</feature>
<dbReference type="PANTHER" id="PTHR13007">
    <property type="entry name" value="PRE-MRNA SPLICING FACTOR-RELATED"/>
    <property type="match status" value="1"/>
</dbReference>
<evidence type="ECO:0000256" key="9">
    <source>
        <dbReference type="SAM" id="MobiDB-lite"/>
    </source>
</evidence>
<dbReference type="SUPFAM" id="SSF47938">
    <property type="entry name" value="Functional domain of the splicing factor Prp18"/>
    <property type="match status" value="1"/>
</dbReference>
<dbReference type="EMBL" id="JQDR03017361">
    <property type="protein sequence ID" value="KAA0183898.1"/>
    <property type="molecule type" value="Genomic_DNA"/>
</dbReference>
<evidence type="ECO:0000313" key="13">
    <source>
        <dbReference type="RefSeq" id="XP_018020159.1"/>
    </source>
</evidence>
<evidence type="ECO:0000313" key="12">
    <source>
        <dbReference type="Proteomes" id="UP000694843"/>
    </source>
</evidence>
<proteinExistence type="inferred from homology"/>
<sequence length="347" mass="39391">MLAALKAEIAAKKQQLRDSGVLEEGQNYFKRAKLNNDDVQQQSKDQDSGEGSSRGLSCSISTSSNGESPTKDALGSDAGPELARAEVVRRLREREEPIRLFGETDNLAFRRLRKLEIIEPEINRGLRNDFQEAMNNVDKAYLQELLKYQEKDGKNKDVHLGQAELTMEDLVELAKSLSKDKNSIEVSCKLVMQFVELILQIWGKKLNSRPDSEKMSVLGKKEAATYNQTRSYLKPLTKRLKKRTLPEDILECLVEIVQHCLERNYVGANDAYLTMAIGNAPWPIGVTMVGIHARTGREKIFSKHVAHVLNDETQRKYIQGLKRLITKCQEYYTTVPSRCVEYKAVPF</sequence>
<dbReference type="Gene3D" id="1.20.940.10">
    <property type="entry name" value="Functional domain of the splicing factor Prp18"/>
    <property type="match status" value="1"/>
</dbReference>
<evidence type="ECO:0000313" key="15">
    <source>
        <dbReference type="RefSeq" id="XP_018020162.1"/>
    </source>
</evidence>
<comment type="subcellular location">
    <subcellularLocation>
        <location evidence="1">Nucleus speckle</location>
    </subcellularLocation>
</comment>
<dbReference type="RefSeq" id="XP_018020160.1">
    <property type="nucleotide sequence ID" value="XM_018164671.2"/>
</dbReference>
<dbReference type="Gene3D" id="4.10.280.110">
    <property type="entry name" value="Pre-mRNA processing factor 4 domain"/>
    <property type="match status" value="1"/>
</dbReference>
<dbReference type="Pfam" id="PF08799">
    <property type="entry name" value="PRP4"/>
    <property type="match status" value="1"/>
</dbReference>
<dbReference type="RefSeq" id="XP_018020162.1">
    <property type="nucleotide sequence ID" value="XM_018164673.2"/>
</dbReference>
<reference evidence="11" key="3">
    <citation type="submission" date="2019-06" db="EMBL/GenBank/DDBJ databases">
        <authorList>
            <person name="Poynton C."/>
            <person name="Hasenbein S."/>
            <person name="Benoit J.B."/>
            <person name="Sepulveda M.S."/>
            <person name="Poelchau M.F."/>
            <person name="Murali S.C."/>
            <person name="Chen S."/>
            <person name="Glastad K.M."/>
            <person name="Werren J.H."/>
            <person name="Vineis J.H."/>
            <person name="Bowen J.L."/>
            <person name="Friedrich M."/>
            <person name="Jones J."/>
            <person name="Robertson H.M."/>
            <person name="Feyereisen R."/>
            <person name="Mechler-Hickson A."/>
            <person name="Mathers N."/>
            <person name="Lee C.E."/>
            <person name="Colbourne J.K."/>
            <person name="Biales A."/>
            <person name="Johnston J.S."/>
            <person name="Wellborn G.A."/>
            <person name="Rosendale A.J."/>
            <person name="Cridge A.G."/>
            <person name="Munoz-Torres M.C."/>
            <person name="Bain P.A."/>
            <person name="Manny A.R."/>
            <person name="Major K.M."/>
            <person name="Lambert F.N."/>
            <person name="Vulpe C.D."/>
            <person name="Tuck P."/>
            <person name="Blalock B.J."/>
            <person name="Lin Y.-Y."/>
            <person name="Smith M.E."/>
            <person name="Ochoa-Acuna H."/>
            <person name="Chen M.-J.M."/>
            <person name="Childers C.P."/>
            <person name="Qu J."/>
            <person name="Dugan S."/>
            <person name="Lee S.L."/>
            <person name="Chao H."/>
            <person name="Dinh H."/>
            <person name="Han Y."/>
            <person name="Doddapaneni H."/>
            <person name="Worley K.C."/>
            <person name="Muzny D.M."/>
            <person name="Gibbs R.A."/>
            <person name="Richards S."/>
        </authorList>
    </citation>
    <scope>NUCLEOTIDE SEQUENCE</scope>
    <source>
        <strain evidence="11">HAZT.00-mixed</strain>
        <tissue evidence="11">Whole organism</tissue>
    </source>
</reference>
<keyword evidence="4" id="KW-0507">mRNA processing</keyword>
<dbReference type="Proteomes" id="UP000711488">
    <property type="component" value="Unassembled WGS sequence"/>
</dbReference>
<keyword evidence="12" id="KW-1185">Reference proteome</keyword>
<evidence type="ECO:0000256" key="4">
    <source>
        <dbReference type="ARBA" id="ARBA00022664"/>
    </source>
</evidence>
<evidence type="ECO:0000256" key="6">
    <source>
        <dbReference type="ARBA" id="ARBA00023187"/>
    </source>
</evidence>
<evidence type="ECO:0000259" key="10">
    <source>
        <dbReference type="SMART" id="SM00500"/>
    </source>
</evidence>
<evidence type="ECO:0000256" key="7">
    <source>
        <dbReference type="ARBA" id="ARBA00023242"/>
    </source>
</evidence>
<feature type="region of interest" description="Disordered" evidence="9">
    <location>
        <begin position="31"/>
        <end position="79"/>
    </location>
</feature>
<organism evidence="11">
    <name type="scientific">Hyalella azteca</name>
    <name type="common">Amphipod</name>
    <dbReference type="NCBI Taxonomy" id="294128"/>
    <lineage>
        <taxon>Eukaryota</taxon>
        <taxon>Metazoa</taxon>
        <taxon>Ecdysozoa</taxon>
        <taxon>Arthropoda</taxon>
        <taxon>Crustacea</taxon>
        <taxon>Multicrustacea</taxon>
        <taxon>Malacostraca</taxon>
        <taxon>Eumalacostraca</taxon>
        <taxon>Peracarida</taxon>
        <taxon>Amphipoda</taxon>
        <taxon>Senticaudata</taxon>
        <taxon>Talitrida</taxon>
        <taxon>Talitroidea</taxon>
        <taxon>Hyalellidae</taxon>
        <taxon>Hyalella</taxon>
    </lineage>
</organism>
<dbReference type="OrthoDB" id="10261918at2759"/>
<keyword evidence="6" id="KW-0508">mRNA splicing</keyword>
<reference evidence="11" key="1">
    <citation type="submission" date="2014-08" db="EMBL/GenBank/DDBJ databases">
        <authorList>
            <person name="Murali S."/>
            <person name="Richards S."/>
            <person name="Bandaranaike D."/>
            <person name="Bellair M."/>
            <person name="Blankenburg K."/>
            <person name="Chao H."/>
            <person name="Dinh H."/>
            <person name="Doddapaneni H."/>
            <person name="Dugan-Rocha S."/>
            <person name="Elkadiri S."/>
            <person name="Gnanaolivu R."/>
            <person name="Hughes D."/>
            <person name="Lee S."/>
            <person name="Li M."/>
            <person name="Ming W."/>
            <person name="Munidasa M."/>
            <person name="Muniz J."/>
            <person name="Nguyen L."/>
            <person name="Osuji N."/>
            <person name="Pu L.-L."/>
            <person name="Puazo M."/>
            <person name="Skinner E."/>
            <person name="Qu C."/>
            <person name="Quiroz J."/>
            <person name="Raj R."/>
            <person name="Weissenberger G."/>
            <person name="Xin Y."/>
            <person name="Zou X."/>
            <person name="Han Y."/>
            <person name="Worley K."/>
            <person name="Muzny D."/>
            <person name="Gibbs R."/>
        </authorList>
    </citation>
    <scope>NUCLEOTIDE SEQUENCE</scope>
    <source>
        <strain evidence="11">HAZT.00-mixed</strain>
        <tissue evidence="11">Whole organism</tissue>
    </source>
</reference>
<dbReference type="Proteomes" id="UP000694843">
    <property type="component" value="Unplaced"/>
</dbReference>
<keyword evidence="5" id="KW-0747">Spliceosome</keyword>
<dbReference type="InterPro" id="IPR014906">
    <property type="entry name" value="PRP4-like"/>
</dbReference>
<dbReference type="GeneID" id="108676573"/>
<dbReference type="GO" id="GO:0000350">
    <property type="term" value="P:generation of catalytic spliceosome for second transesterification step"/>
    <property type="evidence" value="ECO:0007669"/>
    <property type="project" value="TreeGrafter"/>
</dbReference>
<feature type="domain" description="Pre-mRNA processing factor 4 (PRP4)-like" evidence="10">
    <location>
        <begin position="82"/>
        <end position="132"/>
    </location>
</feature>
<name>A0A6A0GPN8_HYAAZ</name>
<dbReference type="Pfam" id="PF02840">
    <property type="entry name" value="Prp18"/>
    <property type="match status" value="1"/>
</dbReference>
<evidence type="ECO:0000256" key="8">
    <source>
        <dbReference type="ARBA" id="ARBA00031388"/>
    </source>
</evidence>